<name>A0A5J4S4P3_9ZZZZ</name>
<dbReference type="EMBL" id="SNRY01000437">
    <property type="protein sequence ID" value="KAA6340748.1"/>
    <property type="molecule type" value="Genomic_DNA"/>
</dbReference>
<dbReference type="InterPro" id="IPR006626">
    <property type="entry name" value="PbH1"/>
</dbReference>
<dbReference type="SUPFAM" id="SSF51126">
    <property type="entry name" value="Pectin lyase-like"/>
    <property type="match status" value="1"/>
</dbReference>
<comment type="caution">
    <text evidence="4">The sequence shown here is derived from an EMBL/GenBank/DDBJ whole genome shotgun (WGS) entry which is preliminary data.</text>
</comment>
<accession>A0A5J4S4P3</accession>
<evidence type="ECO:0000313" key="4">
    <source>
        <dbReference type="EMBL" id="KAA6340748.1"/>
    </source>
</evidence>
<dbReference type="GO" id="GO:0005975">
    <property type="term" value="P:carbohydrate metabolic process"/>
    <property type="evidence" value="ECO:0007669"/>
    <property type="project" value="InterPro"/>
</dbReference>
<dbReference type="InterPro" id="IPR000743">
    <property type="entry name" value="Glyco_hydro_28"/>
</dbReference>
<protein>
    <submittedName>
        <fullName evidence="4">Exo-poly-alpha-D-galacturonosidase</fullName>
        <ecNumber evidence="4">3.2.1.82</ecNumber>
    </submittedName>
</protein>
<organism evidence="4">
    <name type="scientific">termite gut metagenome</name>
    <dbReference type="NCBI Taxonomy" id="433724"/>
    <lineage>
        <taxon>unclassified sequences</taxon>
        <taxon>metagenomes</taxon>
        <taxon>organismal metagenomes</taxon>
    </lineage>
</organism>
<dbReference type="SMART" id="SM00710">
    <property type="entry name" value="PbH1"/>
    <property type="match status" value="4"/>
</dbReference>
<keyword evidence="2 4" id="KW-0378">Hydrolase</keyword>
<evidence type="ECO:0000256" key="3">
    <source>
        <dbReference type="ARBA" id="ARBA00023295"/>
    </source>
</evidence>
<dbReference type="GO" id="GO:0033917">
    <property type="term" value="F:exo-poly-alpha-galacturonosidase activity"/>
    <property type="evidence" value="ECO:0007669"/>
    <property type="project" value="UniProtKB-EC"/>
</dbReference>
<dbReference type="AlphaFoldDB" id="A0A5J4S4P3"/>
<evidence type="ECO:0000256" key="1">
    <source>
        <dbReference type="ARBA" id="ARBA00008834"/>
    </source>
</evidence>
<dbReference type="PANTHER" id="PTHR31339">
    <property type="entry name" value="PECTIN LYASE-RELATED"/>
    <property type="match status" value="1"/>
</dbReference>
<dbReference type="InterPro" id="IPR011050">
    <property type="entry name" value="Pectin_lyase_fold/virulence"/>
</dbReference>
<dbReference type="Gene3D" id="2.160.20.10">
    <property type="entry name" value="Single-stranded right-handed beta-helix, Pectin lyase-like"/>
    <property type="match status" value="1"/>
</dbReference>
<dbReference type="Pfam" id="PF00295">
    <property type="entry name" value="Glyco_hydro_28"/>
    <property type="match status" value="1"/>
</dbReference>
<reference evidence="4" key="1">
    <citation type="submission" date="2019-03" db="EMBL/GenBank/DDBJ databases">
        <title>Single cell metagenomics reveals metabolic interactions within the superorganism composed of flagellate Streblomastix strix and complex community of Bacteroidetes bacteria on its surface.</title>
        <authorList>
            <person name="Treitli S.C."/>
            <person name="Kolisko M."/>
            <person name="Husnik F."/>
            <person name="Keeling P."/>
            <person name="Hampl V."/>
        </authorList>
    </citation>
    <scope>NUCLEOTIDE SEQUENCE</scope>
    <source>
        <strain evidence="4">STM</strain>
    </source>
</reference>
<gene>
    <name evidence="4" type="ORF">EZS27_011408</name>
</gene>
<dbReference type="InterPro" id="IPR051801">
    <property type="entry name" value="GH28_Enzymes"/>
</dbReference>
<dbReference type="InterPro" id="IPR012334">
    <property type="entry name" value="Pectin_lyas_fold"/>
</dbReference>
<sequence>MKPEKMLILALGLVLSFPLFAKQYSVDDFGAVADSSVLSTQAIQAAIDICSTNGGGQVVIPTGYYKTGSLILKNNVELRIESGAVLLGSQDLNDYIKLQPAFISLRTQTPTIQLIYAENAENVSITGRGTIDGQGSNFKKLTWNDEGITRPHLLRFVTCNNVVIKEVTLKNSGCWMQHYLACENLQIIGVRVFNRNNYNNDALDIDGCRNVTVSGFIADSDDDGITLKSTSPRSCENISITNCVISSRCNAIKLGTETNGGFRNIQISACVVKPSVLTVPSFFGREGGTSAISLEIVDGGTMENISVSNIVVDGTESPVFVRLGNRARTYQEGVVINKIGTITAVSISNIRIKNAGKTGCSITGLPDHPVDGIRLSNIVMEQAGGGTTEDVNAIVEEKPTEYPEATMFGILPAYGFYIRHAVNVTFDGVQFATAAEDARPAFYLDDVKGSVLTRMQLQGSKKTKTVVRLKNSKDILIKESLVQSKNGSAFIKLENDAIERIK</sequence>
<proteinExistence type="inferred from homology"/>
<dbReference type="EC" id="3.2.1.82" evidence="4"/>
<evidence type="ECO:0000256" key="2">
    <source>
        <dbReference type="ARBA" id="ARBA00022801"/>
    </source>
</evidence>
<dbReference type="GO" id="GO:0004650">
    <property type="term" value="F:polygalacturonase activity"/>
    <property type="evidence" value="ECO:0007669"/>
    <property type="project" value="InterPro"/>
</dbReference>
<keyword evidence="3 4" id="KW-0326">Glycosidase</keyword>
<comment type="similarity">
    <text evidence="1">Belongs to the glycosyl hydrolase 28 family.</text>
</comment>
<dbReference type="PANTHER" id="PTHR31339:SF9">
    <property type="entry name" value="PLASMIN AND FIBRONECTIN-BINDING PROTEIN A"/>
    <property type="match status" value="1"/>
</dbReference>